<dbReference type="RefSeq" id="WP_209594186.1">
    <property type="nucleotide sequence ID" value="NZ_JAGJCF010000005.1"/>
</dbReference>
<dbReference type="InterPro" id="IPR000642">
    <property type="entry name" value="Peptidase_M41"/>
</dbReference>
<sequence length="653" mass="70193">MTSKVRKLARLRKSSVEPAAANSGIDMGMQDAIAEAVDERLKRMSPSTRMIFDRVRPLVPDGLKRRLEAAKPALVVVHVAAHGWRRPAYDAIVAALEDAVRTEEIVFSRPHYVPADEIASRSWQRKGQRERTELVMSMLSSGITIVGLVAGEDLDPAVAAIAHMTVDVIRIDVADLAGAVASAFPDSNASWPADLGVSDVDPQWLDLAIGRSSTAEEAVRLIAAAHRRPATETAVPMLESLYGYGPARVWGLRLVDALREYRAGTRSWIDVDAGALFVGPPGTGKTLLASALARSCGVAFIPTSYSAWQGTGEGHLGDVTRSIRKTFSEAASQSPCIVFIDEIDTIPTRGATTRHDDWWRTIVNNLLECLDGTGRREGVIVLAACNDDRNLDPALVRSGRLDRRFHIGLPNEDDLAKILAHHLPTVPEDEIQPAAVTLAGSTSGADAARIARDVRQLARSEGREPSGSDLLKVALPVDDRPAGLRRRVAVHEAGHAVAILRQGQVPRSLSIVAANGGEVVHDVPVSEFLLEDLHAQLAIGLAGRAAEEVVLGSVSAGAGGPQMSDLGKATQLVAMIEGRYGLGTRLGLVEKIDEAVVERRLRIAYADALLAAMRDRYAIETLAELALERQVLGRATLSAFRDTIWPNELTGPK</sequence>
<organism evidence="2 3">
    <name type="scientific">Jiella mangrovi</name>
    <dbReference type="NCBI Taxonomy" id="2821407"/>
    <lineage>
        <taxon>Bacteria</taxon>
        <taxon>Pseudomonadati</taxon>
        <taxon>Pseudomonadota</taxon>
        <taxon>Alphaproteobacteria</taxon>
        <taxon>Hyphomicrobiales</taxon>
        <taxon>Aurantimonadaceae</taxon>
        <taxon>Jiella</taxon>
    </lineage>
</organism>
<dbReference type="Gene3D" id="3.40.50.300">
    <property type="entry name" value="P-loop containing nucleotide triphosphate hydrolases"/>
    <property type="match status" value="1"/>
</dbReference>
<gene>
    <name evidence="2" type="ORF">J6595_09200</name>
</gene>
<dbReference type="InterPro" id="IPR037219">
    <property type="entry name" value="Peptidase_M41-like"/>
</dbReference>
<dbReference type="InterPro" id="IPR003959">
    <property type="entry name" value="ATPase_AAA_core"/>
</dbReference>
<accession>A0ABS4BIG8</accession>
<dbReference type="PANTHER" id="PTHR23076:SF97">
    <property type="entry name" value="ATP-DEPENDENT ZINC METALLOPROTEASE YME1L1"/>
    <property type="match status" value="1"/>
</dbReference>
<feature type="domain" description="AAA+ ATPase" evidence="1">
    <location>
        <begin position="271"/>
        <end position="411"/>
    </location>
</feature>
<name>A0ABS4BIG8_9HYPH</name>
<dbReference type="SUPFAM" id="SSF52540">
    <property type="entry name" value="P-loop containing nucleoside triphosphate hydrolases"/>
    <property type="match status" value="1"/>
</dbReference>
<dbReference type="InterPro" id="IPR003593">
    <property type="entry name" value="AAA+_ATPase"/>
</dbReference>
<dbReference type="Pfam" id="PF01434">
    <property type="entry name" value="Peptidase_M41"/>
    <property type="match status" value="1"/>
</dbReference>
<reference evidence="2 3" key="1">
    <citation type="submission" date="2021-04" db="EMBL/GenBank/DDBJ databases">
        <title>Whole genome sequence of Jiella sp. KSK16Y-1.</title>
        <authorList>
            <person name="Tuo L."/>
        </authorList>
    </citation>
    <scope>NUCLEOTIDE SEQUENCE [LARGE SCALE GENOMIC DNA]</scope>
    <source>
        <strain evidence="2 3">KSK16Y-1</strain>
    </source>
</reference>
<evidence type="ECO:0000313" key="2">
    <source>
        <dbReference type="EMBL" id="MBP0615755.1"/>
    </source>
</evidence>
<dbReference type="CDD" id="cd19481">
    <property type="entry name" value="RecA-like_protease"/>
    <property type="match status" value="1"/>
</dbReference>
<dbReference type="Gene3D" id="1.20.58.760">
    <property type="entry name" value="Peptidase M41"/>
    <property type="match status" value="1"/>
</dbReference>
<comment type="caution">
    <text evidence="2">The sequence shown here is derived from an EMBL/GenBank/DDBJ whole genome shotgun (WGS) entry which is preliminary data.</text>
</comment>
<evidence type="ECO:0000259" key="1">
    <source>
        <dbReference type="SMART" id="SM00382"/>
    </source>
</evidence>
<proteinExistence type="predicted"/>
<protein>
    <submittedName>
        <fullName evidence="2">AAA family ATPase</fullName>
    </submittedName>
</protein>
<dbReference type="PANTHER" id="PTHR23076">
    <property type="entry name" value="METALLOPROTEASE M41 FTSH"/>
    <property type="match status" value="1"/>
</dbReference>
<dbReference type="Proteomes" id="UP000678276">
    <property type="component" value="Unassembled WGS sequence"/>
</dbReference>
<dbReference type="SMART" id="SM00382">
    <property type="entry name" value="AAA"/>
    <property type="match status" value="1"/>
</dbReference>
<dbReference type="Pfam" id="PF00004">
    <property type="entry name" value="AAA"/>
    <property type="match status" value="1"/>
</dbReference>
<dbReference type="Gene3D" id="1.10.8.60">
    <property type="match status" value="1"/>
</dbReference>
<keyword evidence="3" id="KW-1185">Reference proteome</keyword>
<dbReference type="InterPro" id="IPR027417">
    <property type="entry name" value="P-loop_NTPase"/>
</dbReference>
<evidence type="ECO:0000313" key="3">
    <source>
        <dbReference type="Proteomes" id="UP000678276"/>
    </source>
</evidence>
<dbReference type="SUPFAM" id="SSF140990">
    <property type="entry name" value="FtsH protease domain-like"/>
    <property type="match status" value="1"/>
</dbReference>
<dbReference type="EMBL" id="JAGJCF010000005">
    <property type="protein sequence ID" value="MBP0615755.1"/>
    <property type="molecule type" value="Genomic_DNA"/>
</dbReference>